<evidence type="ECO:0000313" key="2">
    <source>
        <dbReference type="Proteomes" id="UP000196573"/>
    </source>
</evidence>
<keyword evidence="2" id="KW-1185">Reference proteome</keyword>
<proteinExistence type="predicted"/>
<evidence type="ECO:0000313" key="1">
    <source>
        <dbReference type="EMBL" id="SMA40701.1"/>
    </source>
</evidence>
<dbReference type="RefSeq" id="WP_087107908.1">
    <property type="nucleotide sequence ID" value="NZ_CBCSCN010000001.1"/>
</dbReference>
<reference evidence="1 2" key="1">
    <citation type="submission" date="2017-03" db="EMBL/GenBank/DDBJ databases">
        <authorList>
            <person name="Afonso C.L."/>
            <person name="Miller P.J."/>
            <person name="Scott M.A."/>
            <person name="Spackman E."/>
            <person name="Goraichik I."/>
            <person name="Dimitrov K.M."/>
            <person name="Suarez D.L."/>
            <person name="Swayne D.E."/>
        </authorList>
    </citation>
    <scope>NUCLEOTIDE SEQUENCE [LARGE SCALE GENOMIC DNA]</scope>
    <source>
        <strain evidence="1">SB41UT1</strain>
    </source>
</reference>
<accession>A0A1X7AGW0</accession>
<dbReference type="OrthoDB" id="6196626at2"/>
<protein>
    <submittedName>
        <fullName evidence="1">Uncharacterized protein</fullName>
    </submittedName>
</protein>
<organism evidence="1 2">
    <name type="scientific">Parendozoicomonas haliclonae</name>
    <dbReference type="NCBI Taxonomy" id="1960125"/>
    <lineage>
        <taxon>Bacteria</taxon>
        <taxon>Pseudomonadati</taxon>
        <taxon>Pseudomonadota</taxon>
        <taxon>Gammaproteobacteria</taxon>
        <taxon>Oceanospirillales</taxon>
        <taxon>Endozoicomonadaceae</taxon>
        <taxon>Parendozoicomonas</taxon>
    </lineage>
</organism>
<gene>
    <name evidence="1" type="ORF">EHSB41UT_01227</name>
</gene>
<dbReference type="AlphaFoldDB" id="A0A1X7AGW0"/>
<dbReference type="EMBL" id="FWPT01000002">
    <property type="protein sequence ID" value="SMA40701.1"/>
    <property type="molecule type" value="Genomic_DNA"/>
</dbReference>
<name>A0A1X7AGW0_9GAMM</name>
<sequence length="103" mass="11489">MDDNTVRKLALVITANCLRDTPVENVAANRPLNEAELQTLRKSMSDRLYTFLLYLLNKPASEYSALMDELSKHYPADWPMPELDQALTKGVGNTPPPTNGVTL</sequence>
<dbReference type="Proteomes" id="UP000196573">
    <property type="component" value="Unassembled WGS sequence"/>
</dbReference>